<evidence type="ECO:0000256" key="1">
    <source>
        <dbReference type="SAM" id="Coils"/>
    </source>
</evidence>
<feature type="coiled-coil region" evidence="1">
    <location>
        <begin position="379"/>
        <end position="410"/>
    </location>
</feature>
<dbReference type="SUPFAM" id="SSF48452">
    <property type="entry name" value="TPR-like"/>
    <property type="match status" value="2"/>
</dbReference>
<feature type="chain" id="PRO_5020828021" evidence="2">
    <location>
        <begin position="31"/>
        <end position="1442"/>
    </location>
</feature>
<reference evidence="3 4" key="1">
    <citation type="submission" date="2019-02" db="EMBL/GenBank/DDBJ databases">
        <title>Genomic Encyclopedia of Type Strains, Phase IV (KMG-IV): sequencing the most valuable type-strain genomes for metagenomic binning, comparative biology and taxonomic classification.</title>
        <authorList>
            <person name="Goeker M."/>
        </authorList>
    </citation>
    <scope>NUCLEOTIDE SEQUENCE [LARGE SCALE GENOMIC DNA]</scope>
    <source>
        <strain evidence="3 4">DSM 101727</strain>
    </source>
</reference>
<evidence type="ECO:0000313" key="4">
    <source>
        <dbReference type="Proteomes" id="UP000294257"/>
    </source>
</evidence>
<accession>A0A4V2ESB4</accession>
<comment type="caution">
    <text evidence="3">The sequence shown here is derived from an EMBL/GenBank/DDBJ whole genome shotgun (WGS) entry which is preliminary data.</text>
</comment>
<gene>
    <name evidence="3" type="ORF">EV193_106218</name>
</gene>
<dbReference type="InterPro" id="IPR028994">
    <property type="entry name" value="Integrin_alpha_N"/>
</dbReference>
<dbReference type="Gene3D" id="1.25.40.10">
    <property type="entry name" value="Tetratricopeptide repeat domain"/>
    <property type="match status" value="1"/>
</dbReference>
<dbReference type="Pfam" id="PF13374">
    <property type="entry name" value="TPR_10"/>
    <property type="match status" value="1"/>
</dbReference>
<sequence>MAGLRSATFSVVLAGALVAGLVGVTPQAAAQEQLDSPAFANVMLGGYLRVAGTERDYVRRMVTSAELLDWRDAHPNASEGEQAEHAKAVQQAIALGVPEQTWLAQQHEMVGASISAIKPVPGVSLAGARVDGIVSKLVGRNAVAPDGDITHRLKNSFGTPAWIASFEDAQASVFAGVGDKARADAGFANAWNAAVGTPAGISATASATEIAEKPQVLPFFNIEEFKLVQHKPNELKLVTEQKTAQFVKDLKEQRTSITGDIKVVADAHPPGKNTEPTEEEKKAAQAKHDERQKYIDGGKTALDAVAFVWGFLGDKKGANDIRKFANGLAQIATAANKLWTAFKLINSVFSMATVAFTGNIVGAISTIIGLFGAAAPSVEEMILAEIKELRKEVEKLRKEMHEQFDRMDKRLTEIYTLLDAHLYKLEGSVSEVKHLALGVSNQVGVMDARVQLISRTMVESIGNMLKDSTIQQASNLIDFSAYHPGERITKDQYRGAENTFKVLGVTTAHAPPFVAPTSTGHTYDDARSVLDTFGPGGAISYLASYARGSHLDDDFPAAPDTGNPDAWMIAAKAFTLLSDQNADHATEPPNAKLKAVEVLDAGRKIVEDAKRFSTPDPGPGKINKLFSNLMNRYLVEHFNLYNNQYHRERQINNQGKFDLWGGAGQPVPVQPDEEGPADVDRCGIADQKLPRASNVLGWDLPQSHRFAIRNLPILPKYEVCWNAYWTDEATTVADDRCDPGTGGVTVPCKRFDTVARPDISFRQRVSRSDAMGGSIQARDVLGPTSDPVLVRQCWDIPIHNCNEYIRDVAGHVRNNWGRGKAVFERFATDKVDILGSAWTTVGNGRFLTGKKADYYQGTAEHLSASKDQQWIKLQVDLLQAYTELGFPRALRSDQNMRALLYGTHALHGATMDDLVYYYAKAAENTRNHRPAWENGHQEPENGDCGPTPELVSADPLAKCMAWSARQRVVRLSDRYFRQFSQRAAAPSSETLPEVQDHLRELYLVTARIHPGRTDLGPVVDPVPPVTKVDAAYDGDGTVDVGYWRPSDGQWYVEPSSGGDARTFLFGQFGDLPVPADYDRDGRAELAVVRPEDNGMFARTLTSDEQTRRNWARPDYQPTGAELNGMSTLAGSLTALGHQFWNTGRGGETVRPLRYARDIRRRMAQVDPGRRAESAESSVVLSQYLSFTGQHAEAVTIGQEGVSGYREIGDRAGTARALGNLTHVLWQAGRHADAVVTQRESRDIWREVAATDPRHKAGLAYASVVFGSYASMAGVHDEALPAAAEGVALYRELGERPAQANALHSQANVAWAAGKHELAITAQREARDLYRELASSDPAHKVNLATASAHLGSFLSMAGQHDEAITVARESVALFRELNDQPGLAFALVGLAHRLVPVGQRESARAAAQEAVEIYERLVAAHPGTYYSGLLADATRLRDSLNP</sequence>
<keyword evidence="1" id="KW-0175">Coiled coil</keyword>
<dbReference type="OrthoDB" id="4018258at2"/>
<keyword evidence="2" id="KW-0732">Signal</keyword>
<name>A0A4V2ESB4_9PSEU</name>
<feature type="signal peptide" evidence="2">
    <location>
        <begin position="1"/>
        <end position="30"/>
    </location>
</feature>
<dbReference type="EMBL" id="SGWQ01000006">
    <property type="protein sequence ID" value="RZS36983.1"/>
    <property type="molecule type" value="Genomic_DNA"/>
</dbReference>
<dbReference type="InterPro" id="IPR011990">
    <property type="entry name" value="TPR-like_helical_dom_sf"/>
</dbReference>
<dbReference type="SUPFAM" id="SSF69318">
    <property type="entry name" value="Integrin alpha N-terminal domain"/>
    <property type="match status" value="1"/>
</dbReference>
<organism evidence="3 4">
    <name type="scientific">Herbihabitans rhizosphaerae</name>
    <dbReference type="NCBI Taxonomy" id="1872711"/>
    <lineage>
        <taxon>Bacteria</taxon>
        <taxon>Bacillati</taxon>
        <taxon>Actinomycetota</taxon>
        <taxon>Actinomycetes</taxon>
        <taxon>Pseudonocardiales</taxon>
        <taxon>Pseudonocardiaceae</taxon>
        <taxon>Herbihabitans</taxon>
    </lineage>
</organism>
<proteinExistence type="predicted"/>
<protein>
    <submittedName>
        <fullName evidence="3">Tetratricopeptide repeat protein</fullName>
    </submittedName>
</protein>
<dbReference type="Proteomes" id="UP000294257">
    <property type="component" value="Unassembled WGS sequence"/>
</dbReference>
<dbReference type="Pfam" id="PF13424">
    <property type="entry name" value="TPR_12"/>
    <property type="match status" value="1"/>
</dbReference>
<dbReference type="RefSeq" id="WP_130345591.1">
    <property type="nucleotide sequence ID" value="NZ_SGWQ01000006.1"/>
</dbReference>
<evidence type="ECO:0000313" key="3">
    <source>
        <dbReference type="EMBL" id="RZS36983.1"/>
    </source>
</evidence>
<evidence type="ECO:0000256" key="2">
    <source>
        <dbReference type="SAM" id="SignalP"/>
    </source>
</evidence>
<keyword evidence="4" id="KW-1185">Reference proteome</keyword>